<evidence type="ECO:0000313" key="2">
    <source>
        <dbReference type="EMBL" id="SIT45690.1"/>
    </source>
</evidence>
<proteinExistence type="predicted"/>
<dbReference type="SUPFAM" id="SSF46689">
    <property type="entry name" value="Homeodomain-like"/>
    <property type="match status" value="1"/>
</dbReference>
<dbReference type="RefSeq" id="WP_159444609.1">
    <property type="nucleotide sequence ID" value="NZ_CYGX02000058.1"/>
</dbReference>
<dbReference type="AlphaFoldDB" id="A0A1N7SEC3"/>
<name>A0A1N7SEC3_9BURK</name>
<evidence type="ECO:0000313" key="3">
    <source>
        <dbReference type="Proteomes" id="UP000187012"/>
    </source>
</evidence>
<gene>
    <name evidence="2" type="ORF">BN2475_580051</name>
</gene>
<feature type="domain" description="Transposon Tn7 transposition protein TnsD C-terminal" evidence="1">
    <location>
        <begin position="342"/>
        <end position="445"/>
    </location>
</feature>
<organism evidence="2 3">
    <name type="scientific">Paraburkholderia ribeironis</name>
    <dbReference type="NCBI Taxonomy" id="1247936"/>
    <lineage>
        <taxon>Bacteria</taxon>
        <taxon>Pseudomonadati</taxon>
        <taxon>Pseudomonadota</taxon>
        <taxon>Betaproteobacteria</taxon>
        <taxon>Burkholderiales</taxon>
        <taxon>Burkholderiaceae</taxon>
        <taxon>Paraburkholderia</taxon>
    </lineage>
</organism>
<dbReference type="InterPro" id="IPR009057">
    <property type="entry name" value="Homeodomain-like_sf"/>
</dbReference>
<dbReference type="STRING" id="1247936.BN2475_580051"/>
<keyword evidence="3" id="KW-1185">Reference proteome</keyword>
<accession>A0A1N7SEC3</accession>
<dbReference type="EMBL" id="CYGX02000058">
    <property type="protein sequence ID" value="SIT45690.1"/>
    <property type="molecule type" value="Genomic_DNA"/>
</dbReference>
<protein>
    <recommendedName>
        <fullName evidence="1">Transposon Tn7 transposition protein TnsD C-terminal domain-containing protein</fullName>
    </recommendedName>
</protein>
<dbReference type="Proteomes" id="UP000187012">
    <property type="component" value="Unassembled WGS sequence"/>
</dbReference>
<evidence type="ECO:0000259" key="1">
    <source>
        <dbReference type="Pfam" id="PF15978"/>
    </source>
</evidence>
<sequence length="587" mass="66557">MLDLVIPRFHTGETLPSMLKRTAAINQLGPARSAARVLLNEAWRHIRADVPYGLGQIGSCLWDLFGDRMEVLFEHTLLNAFLVCMTPRQREKYLQRLSRRTKGCLLPVRLPITLSPSPFCEWYCPQCDAADIHTHRETWCRCIHVLPFVSRCTEHDEFLLNRLSFPSEAAERFVGNASQRDASIAFAKEMASILRTRCDDLSQFHVEEIHHLTELGYMQKGRVRRSELVGSFQRQFIHGFEDRRLSTLVSESHVLMSWLERLFRGHPLHPAHAALIRMLDIPARQVRSTIPKGTRLAPPSASDVERALQSAGSLCKAAKLLRAGRLQVERIARENGLRVTWRPKKIGPELQAQIAKLAYAGAQPVEIAQQLAISIPSVYRHLPKRSPARRSDSSLHVEALRQKTRAQIEAEAAAGSSMAELRRAQPELWLWAYRHDRTWLRNLSKYMPASERIQKQRPPRFPRHLIDALKVARQSEYDANRLPSRLTRHRVVRASGFSEYLGNKLIEQCAPEIAETFSEARRAHTTRRIRFGEQVFGLDVGVDAASVIAKCVRLRPETVSAQLGRQSGRANRSSNLKASVRAGAIGG</sequence>
<dbReference type="OrthoDB" id="9058439at2"/>
<dbReference type="InterPro" id="IPR032750">
    <property type="entry name" value="TnsD_C"/>
</dbReference>
<dbReference type="Gene3D" id="1.10.10.60">
    <property type="entry name" value="Homeodomain-like"/>
    <property type="match status" value="1"/>
</dbReference>
<dbReference type="Pfam" id="PF15978">
    <property type="entry name" value="TnsD"/>
    <property type="match status" value="1"/>
</dbReference>
<reference evidence="2 3" key="1">
    <citation type="submission" date="2016-12" db="EMBL/GenBank/DDBJ databases">
        <authorList>
            <person name="Song W.-J."/>
            <person name="Kurnit D.M."/>
        </authorList>
    </citation>
    <scope>NUCLEOTIDE SEQUENCE [LARGE SCALE GENOMIC DNA]</scope>
    <source>
        <strain evidence="2 3">STM7296</strain>
    </source>
</reference>